<protein>
    <submittedName>
        <fullName evidence="2">Bll1231 protein</fullName>
    </submittedName>
</protein>
<sequence length="119" mass="13460">MGRTEREALSSNNRRRWPPRNSAASCSGACRPDYAGDRFSYCGFGSRSSFDAANIERSTRLVNEMAIHIYERHVRPLLPPQAPAGRFISRRVQHARAAHMIGSGGRKTEDWEIPAWQMT</sequence>
<proteinExistence type="predicted"/>
<evidence type="ECO:0000313" key="3">
    <source>
        <dbReference type="Proteomes" id="UP000002526"/>
    </source>
</evidence>
<dbReference type="AlphaFoldDB" id="Q89V27"/>
<feature type="region of interest" description="Disordered" evidence="1">
    <location>
        <begin position="1"/>
        <end position="26"/>
    </location>
</feature>
<gene>
    <name evidence="2" type="ordered locus">bll1231</name>
</gene>
<evidence type="ECO:0000256" key="1">
    <source>
        <dbReference type="SAM" id="MobiDB-lite"/>
    </source>
</evidence>
<dbReference type="KEGG" id="bja:bll1231"/>
<name>Q89V27_BRADU</name>
<dbReference type="InParanoid" id="Q89V27"/>
<dbReference type="EMBL" id="BA000040">
    <property type="protein sequence ID" value="BAC46496.1"/>
    <property type="molecule type" value="Genomic_DNA"/>
</dbReference>
<dbReference type="Proteomes" id="UP000002526">
    <property type="component" value="Chromosome"/>
</dbReference>
<dbReference type="HOGENOM" id="CLU_2056847_0_0_5"/>
<dbReference type="OrthoDB" id="10000150at2"/>
<dbReference type="EnsemblBacteria" id="BAC46496">
    <property type="protein sequence ID" value="BAC46496"/>
    <property type="gene ID" value="BAC46496"/>
</dbReference>
<evidence type="ECO:0000313" key="2">
    <source>
        <dbReference type="EMBL" id="BAC46496.1"/>
    </source>
</evidence>
<accession>Q89V27</accession>
<reference evidence="3" key="1">
    <citation type="journal article" date="2002" name="DNA Res.">
        <title>Complete genomic sequence of nitrogen-fixing symbiotic bacterium Bradyrhizobium japonicum USDA110.</title>
        <authorList>
            <person name="Kaneko T."/>
            <person name="Nakamura Y."/>
            <person name="Sato S."/>
            <person name="Minamisawa K."/>
            <person name="Uchiumi T."/>
            <person name="Sasamoto S."/>
            <person name="Watanabe A."/>
            <person name="Idesawa K."/>
            <person name="Iriguchi M."/>
            <person name="Kawashima K."/>
            <person name="Kohara M."/>
            <person name="Matsumoto M."/>
            <person name="Shimpo S."/>
            <person name="Tsuruoka H."/>
            <person name="Wada T."/>
            <person name="Yamada M."/>
            <person name="Tabata S."/>
        </authorList>
    </citation>
    <scope>NUCLEOTIDE SEQUENCE [LARGE SCALE GENOMIC DNA]</scope>
    <source>
        <strain evidence="3">JCM 10833 / BCRC 13528 / IAM 13628 / NBRC 14792 / USDA 110</strain>
    </source>
</reference>
<organism evidence="2 3">
    <name type="scientific">Bradyrhizobium diazoefficiens (strain JCM 10833 / BCRC 13528 / IAM 13628 / NBRC 14792 / USDA 110)</name>
    <dbReference type="NCBI Taxonomy" id="224911"/>
    <lineage>
        <taxon>Bacteria</taxon>
        <taxon>Pseudomonadati</taxon>
        <taxon>Pseudomonadota</taxon>
        <taxon>Alphaproteobacteria</taxon>
        <taxon>Hyphomicrobiales</taxon>
        <taxon>Nitrobacteraceae</taxon>
        <taxon>Bradyrhizobium</taxon>
    </lineage>
</organism>
<keyword evidence="3" id="KW-1185">Reference proteome</keyword>